<dbReference type="EMBL" id="VICG01000014">
    <property type="protein sequence ID" value="KAA8565179.1"/>
    <property type="molecule type" value="Genomic_DNA"/>
</dbReference>
<dbReference type="AlphaFoldDB" id="A0A5M9JBC3"/>
<dbReference type="GO" id="GO:0045040">
    <property type="term" value="P:protein insertion into mitochondrial outer membrane"/>
    <property type="evidence" value="ECO:0007669"/>
    <property type="project" value="InterPro"/>
</dbReference>
<accession>A0A5M9JBC3</accession>
<feature type="region of interest" description="Disordered" evidence="1">
    <location>
        <begin position="101"/>
        <end position="121"/>
    </location>
</feature>
<protein>
    <submittedName>
        <fullName evidence="2">Uncharacterized protein</fullName>
    </submittedName>
</protein>
<evidence type="ECO:0000256" key="1">
    <source>
        <dbReference type="SAM" id="MobiDB-lite"/>
    </source>
</evidence>
<organism evidence="2 3">
    <name type="scientific">Monilinia fructicola</name>
    <name type="common">Brown rot fungus</name>
    <name type="synonym">Ciboria fructicola</name>
    <dbReference type="NCBI Taxonomy" id="38448"/>
    <lineage>
        <taxon>Eukaryota</taxon>
        <taxon>Fungi</taxon>
        <taxon>Dikarya</taxon>
        <taxon>Ascomycota</taxon>
        <taxon>Pezizomycotina</taxon>
        <taxon>Leotiomycetes</taxon>
        <taxon>Helotiales</taxon>
        <taxon>Sclerotiniaceae</taxon>
        <taxon>Monilinia</taxon>
    </lineage>
</organism>
<dbReference type="VEuPathDB" id="FungiDB:MFRU_008g00460"/>
<evidence type="ECO:0000313" key="2">
    <source>
        <dbReference type="EMBL" id="KAA8565179.1"/>
    </source>
</evidence>
<dbReference type="GO" id="GO:0070096">
    <property type="term" value="P:mitochondrial outer membrane translocase complex assembly"/>
    <property type="evidence" value="ECO:0007669"/>
    <property type="project" value="InterPro"/>
</dbReference>
<comment type="caution">
    <text evidence="2">The sequence shown here is derived from an EMBL/GenBank/DDBJ whole genome shotgun (WGS) entry which is preliminary data.</text>
</comment>
<dbReference type="Pfam" id="PF19117">
    <property type="entry name" value="Mim2"/>
    <property type="match status" value="1"/>
</dbReference>
<keyword evidence="3" id="KW-1185">Reference proteome</keyword>
<sequence>MHVTIRERANGGREQIRADLNPRFTHIEDLPPLNVSPDPSPAIAIFIFHASLSKLRYPLHSFIYQPHPPKMSISASDSYIHASSHSSDELDELHELDSLPSSIDSSDYASSDDGDGSDAQKEWEASLQQLEMMLTMVIVPWVGKYFGRKFAYWSWAKYMTWKYPVTVEITNKPAFKGAGAVAAAATL</sequence>
<dbReference type="GO" id="GO:0005741">
    <property type="term" value="C:mitochondrial outer membrane"/>
    <property type="evidence" value="ECO:0007669"/>
    <property type="project" value="TreeGrafter"/>
</dbReference>
<dbReference type="Proteomes" id="UP000322873">
    <property type="component" value="Unassembled WGS sequence"/>
</dbReference>
<name>A0A5M9JBC3_MONFR</name>
<reference evidence="2 3" key="1">
    <citation type="submission" date="2019-06" db="EMBL/GenBank/DDBJ databases">
        <title>Genome Sequence of the Brown Rot Fungal Pathogen Monilinia fructicola.</title>
        <authorList>
            <person name="De Miccolis Angelini R.M."/>
            <person name="Landi L."/>
            <person name="Abate D."/>
            <person name="Pollastro S."/>
            <person name="Romanazzi G."/>
            <person name="Faretra F."/>
        </authorList>
    </citation>
    <scope>NUCLEOTIDE SEQUENCE [LARGE SCALE GENOMIC DNA]</scope>
    <source>
        <strain evidence="2 3">Mfrc123</strain>
    </source>
</reference>
<dbReference type="InterPro" id="IPR037652">
    <property type="entry name" value="Mim2"/>
</dbReference>
<evidence type="ECO:0000313" key="3">
    <source>
        <dbReference type="Proteomes" id="UP000322873"/>
    </source>
</evidence>
<gene>
    <name evidence="2" type="ORF">EYC84_010918</name>
</gene>
<dbReference type="PANTHER" id="PTHR28230">
    <property type="entry name" value="CHROMOSOME 1, WHOLE GENOME SHOTGUN SEQUENCE"/>
    <property type="match status" value="1"/>
</dbReference>
<proteinExistence type="predicted"/>
<dbReference type="PANTHER" id="PTHR28230:SF1">
    <property type="entry name" value="MITOCHONDRIAL IMPORT PROTEIN 2"/>
    <property type="match status" value="1"/>
</dbReference>